<comment type="caution">
    <text evidence="1">The sequence shown here is derived from an EMBL/GenBank/DDBJ whole genome shotgun (WGS) entry which is preliminary data.</text>
</comment>
<keyword evidence="2" id="KW-1185">Reference proteome</keyword>
<dbReference type="RefSeq" id="WP_387960017.1">
    <property type="nucleotide sequence ID" value="NZ_JBHSGP010000004.1"/>
</dbReference>
<dbReference type="EMBL" id="JBHSGP010000004">
    <property type="protein sequence ID" value="MFC4720856.1"/>
    <property type="molecule type" value="Genomic_DNA"/>
</dbReference>
<sequence>MSTNEWTKTELQTYILLLCANADSVETSEEIDLIKSKVDKSTFDKIYAEFSQDSEDESLDKINEAIHLHEYSNIELAQFRKEMYEIFFSDCSFSMMERNLDKIMDNMLY</sequence>
<name>A0ABV9MXW7_9FLAO</name>
<reference evidence="2" key="1">
    <citation type="journal article" date="2019" name="Int. J. Syst. Evol. Microbiol.">
        <title>The Global Catalogue of Microorganisms (GCM) 10K type strain sequencing project: providing services to taxonomists for standard genome sequencing and annotation.</title>
        <authorList>
            <consortium name="The Broad Institute Genomics Platform"/>
            <consortium name="The Broad Institute Genome Sequencing Center for Infectious Disease"/>
            <person name="Wu L."/>
            <person name="Ma J."/>
        </authorList>
    </citation>
    <scope>NUCLEOTIDE SEQUENCE [LARGE SCALE GENOMIC DNA]</scope>
    <source>
        <strain evidence="2">CCUG 63682</strain>
    </source>
</reference>
<protein>
    <recommendedName>
        <fullName evidence="3">Tellurite resistance protein TerB</fullName>
    </recommendedName>
</protein>
<organism evidence="1 2">
    <name type="scientific">Geojedonia litorea</name>
    <dbReference type="NCBI Taxonomy" id="1268269"/>
    <lineage>
        <taxon>Bacteria</taxon>
        <taxon>Pseudomonadati</taxon>
        <taxon>Bacteroidota</taxon>
        <taxon>Flavobacteriia</taxon>
        <taxon>Flavobacteriales</taxon>
        <taxon>Flavobacteriaceae</taxon>
        <taxon>Geojedonia</taxon>
    </lineage>
</organism>
<evidence type="ECO:0008006" key="3">
    <source>
        <dbReference type="Google" id="ProtNLM"/>
    </source>
</evidence>
<evidence type="ECO:0000313" key="2">
    <source>
        <dbReference type="Proteomes" id="UP001595953"/>
    </source>
</evidence>
<dbReference type="Proteomes" id="UP001595953">
    <property type="component" value="Unassembled WGS sequence"/>
</dbReference>
<proteinExistence type="predicted"/>
<gene>
    <name evidence="1" type="ORF">ACFO5O_00875</name>
</gene>
<dbReference type="InterPro" id="IPR029024">
    <property type="entry name" value="TerB-like"/>
</dbReference>
<accession>A0ABV9MXW7</accession>
<evidence type="ECO:0000313" key="1">
    <source>
        <dbReference type="EMBL" id="MFC4720856.1"/>
    </source>
</evidence>
<dbReference type="SUPFAM" id="SSF158682">
    <property type="entry name" value="TerB-like"/>
    <property type="match status" value="1"/>
</dbReference>